<reference evidence="2 3" key="1">
    <citation type="submission" date="2017-07" db="EMBL/GenBank/DDBJ databases">
        <authorList>
            <person name="Sun Z.S."/>
            <person name="Albrecht U."/>
            <person name="Echele G."/>
            <person name="Lee C.C."/>
        </authorList>
    </citation>
    <scope>NUCLEOTIDE SEQUENCE [LARGE SCALE GENOMIC DNA]</scope>
    <source>
        <strain evidence="2 3">CGMCC 1.12672</strain>
    </source>
</reference>
<feature type="region of interest" description="Disordered" evidence="1">
    <location>
        <begin position="1"/>
        <end position="54"/>
    </location>
</feature>
<protein>
    <submittedName>
        <fullName evidence="2">Uncharacterized protein</fullName>
    </submittedName>
</protein>
<dbReference type="AlphaFoldDB" id="A0A285R3X8"/>
<proteinExistence type="predicted"/>
<name>A0A285R3X8_9SPHN</name>
<sequence>MADKSDNKVEENRADTPGGIPQERPQDRPNVGIVTPDEYPDDQKGGGTQDPTKR</sequence>
<organism evidence="2 3">
    <name type="scientific">Sphingomonas guangdongensis</name>
    <dbReference type="NCBI Taxonomy" id="1141890"/>
    <lineage>
        <taxon>Bacteria</taxon>
        <taxon>Pseudomonadati</taxon>
        <taxon>Pseudomonadota</taxon>
        <taxon>Alphaproteobacteria</taxon>
        <taxon>Sphingomonadales</taxon>
        <taxon>Sphingomonadaceae</taxon>
        <taxon>Sphingomonas</taxon>
    </lineage>
</organism>
<evidence type="ECO:0000313" key="2">
    <source>
        <dbReference type="EMBL" id="SOB87062.1"/>
    </source>
</evidence>
<dbReference type="RefSeq" id="WP_179640967.1">
    <property type="nucleotide sequence ID" value="NZ_OBMI01000002.1"/>
</dbReference>
<feature type="compositionally biased region" description="Basic and acidic residues" evidence="1">
    <location>
        <begin position="1"/>
        <end position="14"/>
    </location>
</feature>
<evidence type="ECO:0000313" key="3">
    <source>
        <dbReference type="Proteomes" id="UP000219494"/>
    </source>
</evidence>
<dbReference type="Proteomes" id="UP000219494">
    <property type="component" value="Unassembled WGS sequence"/>
</dbReference>
<evidence type="ECO:0000256" key="1">
    <source>
        <dbReference type="SAM" id="MobiDB-lite"/>
    </source>
</evidence>
<keyword evidence="3" id="KW-1185">Reference proteome</keyword>
<accession>A0A285R3X8</accession>
<dbReference type="EMBL" id="OBMI01000002">
    <property type="protein sequence ID" value="SOB87062.1"/>
    <property type="molecule type" value="Genomic_DNA"/>
</dbReference>
<gene>
    <name evidence="2" type="ORF">SAMN06297144_2182</name>
</gene>